<feature type="region of interest" description="Disordered" evidence="1">
    <location>
        <begin position="23"/>
        <end position="43"/>
    </location>
</feature>
<evidence type="ECO:0000313" key="3">
    <source>
        <dbReference type="Proteomes" id="UP001597229"/>
    </source>
</evidence>
<protein>
    <recommendedName>
        <fullName evidence="4">Transposase IS111A/IS1328/IS1533 N-terminal domain-containing protein</fullName>
    </recommendedName>
</protein>
<dbReference type="Proteomes" id="UP001597229">
    <property type="component" value="Unassembled WGS sequence"/>
</dbReference>
<proteinExistence type="predicted"/>
<evidence type="ECO:0000313" key="2">
    <source>
        <dbReference type="EMBL" id="MFD1246289.1"/>
    </source>
</evidence>
<dbReference type="EMBL" id="JBHTLX010000002">
    <property type="protein sequence ID" value="MFD1246289.1"/>
    <property type="molecule type" value="Genomic_DNA"/>
</dbReference>
<dbReference type="RefSeq" id="WP_367921313.1">
    <property type="nucleotide sequence ID" value="NZ_BAABAC010000041.1"/>
</dbReference>
<comment type="caution">
    <text evidence="2">The sequence shown here is derived from an EMBL/GenBank/DDBJ whole genome shotgun (WGS) entry which is preliminary data.</text>
</comment>
<evidence type="ECO:0000256" key="1">
    <source>
        <dbReference type="SAM" id="MobiDB-lite"/>
    </source>
</evidence>
<accession>A0ABW3VUF3</accession>
<keyword evidence="3" id="KW-1185">Reference proteome</keyword>
<reference evidence="3" key="1">
    <citation type="journal article" date="2019" name="Int. J. Syst. Evol. Microbiol.">
        <title>The Global Catalogue of Microorganisms (GCM) 10K type strain sequencing project: providing services to taxonomists for standard genome sequencing and annotation.</title>
        <authorList>
            <consortium name="The Broad Institute Genomics Platform"/>
            <consortium name="The Broad Institute Genome Sequencing Center for Infectious Disease"/>
            <person name="Wu L."/>
            <person name="Ma J."/>
        </authorList>
    </citation>
    <scope>NUCLEOTIDE SEQUENCE [LARGE SCALE GENOMIC DNA]</scope>
    <source>
        <strain evidence="3">CCUG 52478</strain>
    </source>
</reference>
<organism evidence="2 3">
    <name type="scientific">Nocardioides ginsengisoli</name>
    <dbReference type="NCBI Taxonomy" id="363868"/>
    <lineage>
        <taxon>Bacteria</taxon>
        <taxon>Bacillati</taxon>
        <taxon>Actinomycetota</taxon>
        <taxon>Actinomycetes</taxon>
        <taxon>Propionibacteriales</taxon>
        <taxon>Nocardioidaceae</taxon>
        <taxon>Nocardioides</taxon>
    </lineage>
</organism>
<evidence type="ECO:0008006" key="4">
    <source>
        <dbReference type="Google" id="ProtNLM"/>
    </source>
</evidence>
<name>A0ABW3VUF3_9ACTN</name>
<sequence>MKNDFRDATDLADLCPDGIAVARPLVKRPPGRSTGDMQASQPSDAEALAEVLRGLSYVIHVPITYIGPDRARNDSGPCQRLCWSGAGLSEPPVGIEPTT</sequence>
<gene>
    <name evidence="2" type="ORF">ACFQ3F_00675</name>
</gene>